<gene>
    <name evidence="1" type="ORF">IHE45_05G141200</name>
</gene>
<evidence type="ECO:0000313" key="2">
    <source>
        <dbReference type="Proteomes" id="UP000827976"/>
    </source>
</evidence>
<protein>
    <submittedName>
        <fullName evidence="1">Uncharacterized protein</fullName>
    </submittedName>
</protein>
<reference evidence="2" key="1">
    <citation type="journal article" date="2022" name="Nat. Commun.">
        <title>Chromosome evolution and the genetic basis of agronomically important traits in greater yam.</title>
        <authorList>
            <person name="Bredeson J.V."/>
            <person name="Lyons J.B."/>
            <person name="Oniyinde I.O."/>
            <person name="Okereke N.R."/>
            <person name="Kolade O."/>
            <person name="Nnabue I."/>
            <person name="Nwadili C.O."/>
            <person name="Hribova E."/>
            <person name="Parker M."/>
            <person name="Nwogha J."/>
            <person name="Shu S."/>
            <person name="Carlson J."/>
            <person name="Kariba R."/>
            <person name="Muthemba S."/>
            <person name="Knop K."/>
            <person name="Barton G.J."/>
            <person name="Sherwood A.V."/>
            <person name="Lopez-Montes A."/>
            <person name="Asiedu R."/>
            <person name="Jamnadass R."/>
            <person name="Muchugi A."/>
            <person name="Goodstein D."/>
            <person name="Egesi C.N."/>
            <person name="Featherston J."/>
            <person name="Asfaw A."/>
            <person name="Simpson G.G."/>
            <person name="Dolezel J."/>
            <person name="Hendre P.S."/>
            <person name="Van Deynze A."/>
            <person name="Kumar P.L."/>
            <person name="Obidiegwu J.E."/>
            <person name="Bhattacharjee R."/>
            <person name="Rokhsar D.S."/>
        </authorList>
    </citation>
    <scope>NUCLEOTIDE SEQUENCE [LARGE SCALE GENOMIC DNA]</scope>
    <source>
        <strain evidence="2">cv. TDa95/00328</strain>
    </source>
</reference>
<dbReference type="EMBL" id="CM037015">
    <property type="protein sequence ID" value="KAH7682744.1"/>
    <property type="molecule type" value="Genomic_DNA"/>
</dbReference>
<organism evidence="1 2">
    <name type="scientific">Dioscorea alata</name>
    <name type="common">Purple yam</name>
    <dbReference type="NCBI Taxonomy" id="55571"/>
    <lineage>
        <taxon>Eukaryota</taxon>
        <taxon>Viridiplantae</taxon>
        <taxon>Streptophyta</taxon>
        <taxon>Embryophyta</taxon>
        <taxon>Tracheophyta</taxon>
        <taxon>Spermatophyta</taxon>
        <taxon>Magnoliopsida</taxon>
        <taxon>Liliopsida</taxon>
        <taxon>Dioscoreales</taxon>
        <taxon>Dioscoreaceae</taxon>
        <taxon>Dioscorea</taxon>
    </lineage>
</organism>
<name>A0ACB7W503_DIOAL</name>
<keyword evidence="2" id="KW-1185">Reference proteome</keyword>
<comment type="caution">
    <text evidence="1">The sequence shown here is derived from an EMBL/GenBank/DDBJ whole genome shotgun (WGS) entry which is preliminary data.</text>
</comment>
<evidence type="ECO:0000313" key="1">
    <source>
        <dbReference type="EMBL" id="KAH7682744.1"/>
    </source>
</evidence>
<proteinExistence type="predicted"/>
<accession>A0ACB7W503</accession>
<dbReference type="Proteomes" id="UP000827976">
    <property type="component" value="Chromosome 5"/>
</dbReference>
<sequence>MVQGSYFPLRPKGLSSSAVRASFSILKETSNCLFAKGVTSTIWVPSMFERPTINSASDVWPSRTDAMENPESCFLAFPMSSVIGIKTTDLGGGRRRSRCSDGVGTSSFWIGDSFLFDLMRFRRDDHGDHGLARARLESALKIGRAPPRLPIAPRRSVPILLFTGYQQRWCDSAFYRDLFFKKSIKIL</sequence>